<dbReference type="GO" id="GO:0003697">
    <property type="term" value="F:single-stranded DNA binding"/>
    <property type="evidence" value="ECO:0007669"/>
    <property type="project" value="UniProtKB-UniRule"/>
</dbReference>
<dbReference type="Pfam" id="PF02463">
    <property type="entry name" value="SMC_N"/>
    <property type="match status" value="1"/>
</dbReference>
<dbReference type="PANTHER" id="PTHR32182">
    <property type="entry name" value="DNA REPLICATION AND REPAIR PROTEIN RECF"/>
    <property type="match status" value="1"/>
</dbReference>
<dbReference type="InterPro" id="IPR001238">
    <property type="entry name" value="DNA-binding_RecF"/>
</dbReference>
<evidence type="ECO:0000256" key="6">
    <source>
        <dbReference type="ARBA" id="ARBA00023125"/>
    </source>
</evidence>
<keyword evidence="12" id="KW-1185">Reference proteome</keyword>
<dbReference type="GO" id="GO:0005737">
    <property type="term" value="C:cytoplasm"/>
    <property type="evidence" value="ECO:0007669"/>
    <property type="project" value="UniProtKB-SubCell"/>
</dbReference>
<dbReference type="GO" id="GO:0009432">
    <property type="term" value="P:SOS response"/>
    <property type="evidence" value="ECO:0007669"/>
    <property type="project" value="UniProtKB-UniRule"/>
</dbReference>
<dbReference type="Gene3D" id="3.40.50.300">
    <property type="entry name" value="P-loop containing nucleotide triphosphate hydrolases"/>
    <property type="match status" value="1"/>
</dbReference>
<gene>
    <name evidence="9" type="primary">recF</name>
    <name evidence="11" type="ORF">SAMN04487834_102823</name>
</gene>
<dbReference type="OrthoDB" id="9803889at2"/>
<dbReference type="PANTHER" id="PTHR32182:SF0">
    <property type="entry name" value="DNA REPLICATION AND REPAIR PROTEIN RECF"/>
    <property type="match status" value="1"/>
</dbReference>
<proteinExistence type="inferred from homology"/>
<protein>
    <recommendedName>
        <fullName evidence="9">DNA replication and repair protein RecF</fullName>
    </recommendedName>
</protein>
<evidence type="ECO:0000313" key="12">
    <source>
        <dbReference type="Proteomes" id="UP000183028"/>
    </source>
</evidence>
<evidence type="ECO:0000256" key="9">
    <source>
        <dbReference type="HAMAP-Rule" id="MF_00365"/>
    </source>
</evidence>
<feature type="binding site" evidence="9">
    <location>
        <begin position="30"/>
        <end position="37"/>
    </location>
    <ligand>
        <name>ATP</name>
        <dbReference type="ChEBI" id="CHEBI:30616"/>
    </ligand>
</feature>
<comment type="similarity">
    <text evidence="9">Belongs to the RecF family.</text>
</comment>
<dbReference type="CDD" id="cd03242">
    <property type="entry name" value="ABC_RecF"/>
    <property type="match status" value="1"/>
</dbReference>
<evidence type="ECO:0000256" key="7">
    <source>
        <dbReference type="ARBA" id="ARBA00023204"/>
    </source>
</evidence>
<keyword evidence="2 9" id="KW-0235">DNA replication</keyword>
<keyword evidence="7 9" id="KW-0234">DNA repair</keyword>
<dbReference type="GO" id="GO:0000731">
    <property type="term" value="P:DNA synthesis involved in DNA repair"/>
    <property type="evidence" value="ECO:0007669"/>
    <property type="project" value="TreeGrafter"/>
</dbReference>
<dbReference type="Proteomes" id="UP000183028">
    <property type="component" value="Unassembled WGS sequence"/>
</dbReference>
<dbReference type="RefSeq" id="WP_033161879.1">
    <property type="nucleotide sequence ID" value="NZ_CACWHD010000003.1"/>
</dbReference>
<keyword evidence="8 9" id="KW-0742">SOS response</keyword>
<dbReference type="HAMAP" id="MF_00365">
    <property type="entry name" value="RecF"/>
    <property type="match status" value="1"/>
</dbReference>
<dbReference type="GeneID" id="54119285"/>
<organism evidence="11 12">
    <name type="scientific">Sharpea azabuensis</name>
    <dbReference type="NCBI Taxonomy" id="322505"/>
    <lineage>
        <taxon>Bacteria</taxon>
        <taxon>Bacillati</taxon>
        <taxon>Bacillota</taxon>
        <taxon>Erysipelotrichia</taxon>
        <taxon>Erysipelotrichales</taxon>
        <taxon>Coprobacillaceae</taxon>
        <taxon>Sharpea</taxon>
    </lineage>
</organism>
<dbReference type="NCBIfam" id="TIGR00611">
    <property type="entry name" value="recf"/>
    <property type="match status" value="1"/>
</dbReference>
<feature type="domain" description="RecF/RecN/SMC N-terminal" evidence="10">
    <location>
        <begin position="3"/>
        <end position="348"/>
    </location>
</feature>
<keyword evidence="1 9" id="KW-0963">Cytoplasm</keyword>
<name>A0A1H6TYJ7_9FIRM</name>
<keyword evidence="4 9" id="KW-0227">DNA damage</keyword>
<evidence type="ECO:0000256" key="5">
    <source>
        <dbReference type="ARBA" id="ARBA00022840"/>
    </source>
</evidence>
<evidence type="ECO:0000256" key="2">
    <source>
        <dbReference type="ARBA" id="ARBA00022705"/>
    </source>
</evidence>
<dbReference type="EMBL" id="FNYK01000028">
    <property type="protein sequence ID" value="SEI85109.1"/>
    <property type="molecule type" value="Genomic_DNA"/>
</dbReference>
<dbReference type="InterPro" id="IPR027417">
    <property type="entry name" value="P-loop_NTPase"/>
</dbReference>
<dbReference type="InterPro" id="IPR042174">
    <property type="entry name" value="RecF_2"/>
</dbReference>
<keyword evidence="6 9" id="KW-0238">DNA-binding</keyword>
<dbReference type="GO" id="GO:0006302">
    <property type="term" value="P:double-strand break repair"/>
    <property type="evidence" value="ECO:0007669"/>
    <property type="project" value="TreeGrafter"/>
</dbReference>
<reference evidence="12" key="1">
    <citation type="submission" date="2016-10" db="EMBL/GenBank/DDBJ databases">
        <authorList>
            <person name="Varghese N."/>
        </authorList>
    </citation>
    <scope>NUCLEOTIDE SEQUENCE [LARGE SCALE GENOMIC DNA]</scope>
    <source>
        <strain evidence="12">DSM 20406</strain>
    </source>
</reference>
<evidence type="ECO:0000256" key="1">
    <source>
        <dbReference type="ARBA" id="ARBA00022490"/>
    </source>
</evidence>
<evidence type="ECO:0000256" key="8">
    <source>
        <dbReference type="ARBA" id="ARBA00023236"/>
    </source>
</evidence>
<accession>A0A1H6TYJ7</accession>
<evidence type="ECO:0000256" key="3">
    <source>
        <dbReference type="ARBA" id="ARBA00022741"/>
    </source>
</evidence>
<evidence type="ECO:0000313" key="11">
    <source>
        <dbReference type="EMBL" id="SEI85109.1"/>
    </source>
</evidence>
<dbReference type="Gene3D" id="1.20.1050.90">
    <property type="entry name" value="RecF/RecN/SMC, N-terminal domain"/>
    <property type="match status" value="1"/>
</dbReference>
<evidence type="ECO:0000259" key="10">
    <source>
        <dbReference type="Pfam" id="PF02463"/>
    </source>
</evidence>
<dbReference type="SUPFAM" id="SSF52540">
    <property type="entry name" value="P-loop containing nucleoside triphosphate hydrolases"/>
    <property type="match status" value="1"/>
</dbReference>
<dbReference type="InterPro" id="IPR003395">
    <property type="entry name" value="RecF/RecN/SMC_N"/>
</dbReference>
<keyword evidence="5 9" id="KW-0067">ATP-binding</keyword>
<dbReference type="AlphaFoldDB" id="A0A1H6TYJ7"/>
<keyword evidence="3 9" id="KW-0547">Nucleotide-binding</keyword>
<evidence type="ECO:0000256" key="4">
    <source>
        <dbReference type="ARBA" id="ARBA00022763"/>
    </source>
</evidence>
<dbReference type="STRING" id="322505.SAMN04487836_10441"/>
<comment type="subcellular location">
    <subcellularLocation>
        <location evidence="9">Cytoplasm</location>
    </subcellularLocation>
</comment>
<comment type="function">
    <text evidence="9">The RecF protein is involved in DNA metabolism; it is required for DNA replication and normal SOS inducibility. RecF binds preferentially to single-stranded, linear DNA. It also seems to bind ATP.</text>
</comment>
<dbReference type="GO" id="GO:0006260">
    <property type="term" value="P:DNA replication"/>
    <property type="evidence" value="ECO:0007669"/>
    <property type="project" value="UniProtKB-UniRule"/>
</dbReference>
<sequence length="363" mass="42003">MQVNELKLKHFRNYDQETFIFDPHINILIGNNAQGKTNVLEAIYLLSTTRSFRTHKIKELIQFESEFGFVEGQVESNKHDYDMRVVVSKQGKKAFINRKDIARTSDYIGYLNAILFVPEDLSLVKGSPSARRQLLDQEISKISPIYMYNITKYHKLLKERNAFLKMLKEQHKEGDLYLDVLSEQLAELSADLIKRRMDFVALLNEMSGTMYDYLSADEKLTVSYHTSYKEISKEAILAKYHKTYKRDIIYMSTVDGLHKDDLKFQLNNNDASLYASQGQQRSIVLAIKTALLEIVKKEIGEYPILLLDDVLSELDDQRKMKMMNLIDHKVQTFITTTSIEGMQHASIAKAKKIKISHGNKEDI</sequence>
<dbReference type="GO" id="GO:0005524">
    <property type="term" value="F:ATP binding"/>
    <property type="evidence" value="ECO:0007669"/>
    <property type="project" value="UniProtKB-UniRule"/>
</dbReference>
<dbReference type="eggNOG" id="COG1195">
    <property type="taxonomic scope" value="Bacteria"/>
</dbReference>